<name>A0A4D6KTG3_VIGUN</name>
<feature type="signal peptide" evidence="2">
    <location>
        <begin position="1"/>
        <end position="15"/>
    </location>
</feature>
<keyword evidence="4" id="KW-1185">Reference proteome</keyword>
<organism evidence="3 4">
    <name type="scientific">Vigna unguiculata</name>
    <name type="common">Cowpea</name>
    <dbReference type="NCBI Taxonomy" id="3917"/>
    <lineage>
        <taxon>Eukaryota</taxon>
        <taxon>Viridiplantae</taxon>
        <taxon>Streptophyta</taxon>
        <taxon>Embryophyta</taxon>
        <taxon>Tracheophyta</taxon>
        <taxon>Spermatophyta</taxon>
        <taxon>Magnoliopsida</taxon>
        <taxon>eudicotyledons</taxon>
        <taxon>Gunneridae</taxon>
        <taxon>Pentapetalae</taxon>
        <taxon>rosids</taxon>
        <taxon>fabids</taxon>
        <taxon>Fabales</taxon>
        <taxon>Fabaceae</taxon>
        <taxon>Papilionoideae</taxon>
        <taxon>50 kb inversion clade</taxon>
        <taxon>NPAAA clade</taxon>
        <taxon>indigoferoid/millettioid clade</taxon>
        <taxon>Phaseoleae</taxon>
        <taxon>Vigna</taxon>
    </lineage>
</organism>
<feature type="region of interest" description="Disordered" evidence="1">
    <location>
        <begin position="41"/>
        <end position="89"/>
    </location>
</feature>
<feature type="chain" id="PRO_5020037847" description="Secreted protein" evidence="2">
    <location>
        <begin position="16"/>
        <end position="89"/>
    </location>
</feature>
<sequence>MPSSVINFLLVAAAAAPARYGRRSQSNTKQARKALSILSVKPKLSENESANEQENGQVGSRTRWSKERKGEVVLPGQSRMTREPHVRFL</sequence>
<evidence type="ECO:0008006" key="5">
    <source>
        <dbReference type="Google" id="ProtNLM"/>
    </source>
</evidence>
<reference evidence="3 4" key="1">
    <citation type="submission" date="2019-04" db="EMBL/GenBank/DDBJ databases">
        <title>An improved genome assembly and genetic linkage map for asparagus bean, Vigna unguiculata ssp. sesquipedialis.</title>
        <authorList>
            <person name="Xia Q."/>
            <person name="Zhang R."/>
            <person name="Dong Y."/>
        </authorList>
    </citation>
    <scope>NUCLEOTIDE SEQUENCE [LARGE SCALE GENOMIC DNA]</scope>
    <source>
        <tissue evidence="3">Leaf</tissue>
    </source>
</reference>
<evidence type="ECO:0000313" key="4">
    <source>
        <dbReference type="Proteomes" id="UP000501690"/>
    </source>
</evidence>
<evidence type="ECO:0000256" key="2">
    <source>
        <dbReference type="SAM" id="SignalP"/>
    </source>
</evidence>
<keyword evidence="2" id="KW-0732">Signal</keyword>
<evidence type="ECO:0000313" key="3">
    <source>
        <dbReference type="EMBL" id="QCD79077.1"/>
    </source>
</evidence>
<evidence type="ECO:0000256" key="1">
    <source>
        <dbReference type="SAM" id="MobiDB-lite"/>
    </source>
</evidence>
<feature type="compositionally biased region" description="Polar residues" evidence="1">
    <location>
        <begin position="47"/>
        <end position="62"/>
    </location>
</feature>
<dbReference type="Proteomes" id="UP000501690">
    <property type="component" value="Linkage Group LG1"/>
</dbReference>
<protein>
    <recommendedName>
        <fullName evidence="5">Secreted protein</fullName>
    </recommendedName>
</protein>
<feature type="compositionally biased region" description="Basic and acidic residues" evidence="1">
    <location>
        <begin position="80"/>
        <end position="89"/>
    </location>
</feature>
<proteinExistence type="predicted"/>
<dbReference type="AlphaFoldDB" id="A0A4D6KTG3"/>
<accession>A0A4D6KTG3</accession>
<gene>
    <name evidence="3" type="ORF">DEO72_LG1g2715</name>
</gene>
<dbReference type="EMBL" id="CP039345">
    <property type="protein sequence ID" value="QCD79077.1"/>
    <property type="molecule type" value="Genomic_DNA"/>
</dbReference>